<feature type="binding site" evidence="1">
    <location>
        <position position="504"/>
    </location>
    <ligand>
        <name>ATP</name>
        <dbReference type="ChEBI" id="CHEBI:30616"/>
    </ligand>
</feature>
<comment type="caution">
    <text evidence="4">The sequence shown here is derived from an EMBL/GenBank/DDBJ whole genome shotgun (WGS) entry which is preliminary data.</text>
</comment>
<protein>
    <submittedName>
        <fullName evidence="4">U-box domain-containing protein 33</fullName>
    </submittedName>
</protein>
<feature type="compositionally biased region" description="Basic and acidic residues" evidence="2">
    <location>
        <begin position="399"/>
        <end position="409"/>
    </location>
</feature>
<sequence length="747" mass="84082">MDVKDATLDPKWDQERLGWLVEPLEQYGARICRGVIQEICTNLAGCKCVQNLAINLYHKKVIGDSDFHQLQLPTATGPNLSAVLVRASQEKEGRGPRLIRDLYLALLDMFARNCDQWCYRIALYTLRPSVIKHLTPLVQVPSDQIDKQRLVANFPNATLESARAAQLRHQLGIPSSGAEITSLKRILEMYMVTVPEGTNPDEWLVCLVKAMMLTEGVGRHVSKLLPFHKSYPVELLIFLERLHHHWEKFAFFLGFTVDEVDAIQGSESCIGCFQRVWRMPDLKRHHNEEILYLTLQKADIRLGETGTPLQGVSVHVEVNGETVASAHISSPAIAQRGSLKKVVDRRHRYSEQKSNSSGYGSIEGTAVQYSRFSSQQTTADNDDTASQVSLPQVRNDGNISKENDSEEHLSSPIAGSFPPLPAHFPSEEPSPSFSSLQRPVSLQLTQAKHSETESLSSPQVVPEPPSFQPDDEVTFSSTSSESLGMGLYGEVLVVQHGGRKYAAKEYCRRFVAPEDLKKKFNASILRLNHPNIVSLLGVYKIRGTDRSVVVMEKFPQSLESVCEDERVELEPRRKLSILSHIADGLAYLHLHDVTHGDLIPSNVLLTVPDYTARISDYGNSLVRPISTACTEGRQDRTNLCDYLPPEAHEGEITDKVDVFAFGHLSLYVVLRTKPHPLKNQIYRLNRKLVPRTEVERRKDYFDEMCTKATGVLAPLFDWTKMCLADEANERPQMKNFTSHCSLYHRIN</sequence>
<dbReference type="InterPro" id="IPR017441">
    <property type="entry name" value="Protein_kinase_ATP_BS"/>
</dbReference>
<dbReference type="GO" id="GO:0005524">
    <property type="term" value="F:ATP binding"/>
    <property type="evidence" value="ECO:0007669"/>
    <property type="project" value="UniProtKB-UniRule"/>
</dbReference>
<dbReference type="GO" id="GO:0004672">
    <property type="term" value="F:protein kinase activity"/>
    <property type="evidence" value="ECO:0007669"/>
    <property type="project" value="InterPro"/>
</dbReference>
<keyword evidence="1" id="KW-0067">ATP-binding</keyword>
<dbReference type="InterPro" id="IPR000719">
    <property type="entry name" value="Prot_kinase_dom"/>
</dbReference>
<evidence type="ECO:0000256" key="2">
    <source>
        <dbReference type="SAM" id="MobiDB-lite"/>
    </source>
</evidence>
<keyword evidence="1" id="KW-0547">Nucleotide-binding</keyword>
<dbReference type="AlphaFoldDB" id="A0AA35WGQ7"/>
<name>A0AA35WGQ7_GEOBA</name>
<accession>A0AA35WGQ7</accession>
<dbReference type="PROSITE" id="PS50011">
    <property type="entry name" value="PROTEIN_KINASE_DOM"/>
    <property type="match status" value="1"/>
</dbReference>
<evidence type="ECO:0000313" key="5">
    <source>
        <dbReference type="Proteomes" id="UP001174909"/>
    </source>
</evidence>
<dbReference type="Pfam" id="PF00069">
    <property type="entry name" value="Pkinase"/>
    <property type="match status" value="1"/>
</dbReference>
<proteinExistence type="predicted"/>
<evidence type="ECO:0000256" key="1">
    <source>
        <dbReference type="PROSITE-ProRule" id="PRU10141"/>
    </source>
</evidence>
<organism evidence="4 5">
    <name type="scientific">Geodia barretti</name>
    <name type="common">Barrett's horny sponge</name>
    <dbReference type="NCBI Taxonomy" id="519541"/>
    <lineage>
        <taxon>Eukaryota</taxon>
        <taxon>Metazoa</taxon>
        <taxon>Porifera</taxon>
        <taxon>Demospongiae</taxon>
        <taxon>Heteroscleromorpha</taxon>
        <taxon>Tetractinellida</taxon>
        <taxon>Astrophorina</taxon>
        <taxon>Geodiidae</taxon>
        <taxon>Geodia</taxon>
    </lineage>
</organism>
<dbReference type="InterPro" id="IPR011009">
    <property type="entry name" value="Kinase-like_dom_sf"/>
</dbReference>
<gene>
    <name evidence="4" type="ORF">GBAR_LOCUS8655</name>
</gene>
<keyword evidence="5" id="KW-1185">Reference proteome</keyword>
<feature type="domain" description="Protein kinase" evidence="3">
    <location>
        <begin position="477"/>
        <end position="742"/>
    </location>
</feature>
<dbReference type="Gene3D" id="1.10.510.10">
    <property type="entry name" value="Transferase(Phosphotransferase) domain 1"/>
    <property type="match status" value="1"/>
</dbReference>
<dbReference type="EMBL" id="CASHTH010001287">
    <property type="protein sequence ID" value="CAI8013705.1"/>
    <property type="molecule type" value="Genomic_DNA"/>
</dbReference>
<reference evidence="4" key="1">
    <citation type="submission" date="2023-03" db="EMBL/GenBank/DDBJ databases">
        <authorList>
            <person name="Steffen K."/>
            <person name="Cardenas P."/>
        </authorList>
    </citation>
    <scope>NUCLEOTIDE SEQUENCE</scope>
</reference>
<evidence type="ECO:0000259" key="3">
    <source>
        <dbReference type="PROSITE" id="PS50011"/>
    </source>
</evidence>
<dbReference type="PANTHER" id="PTHR48007:SF4">
    <property type="entry name" value="LEUCINE-RICH REPEAT RECEPTOR-LIKE PROTEIN KINASE PXC1"/>
    <property type="match status" value="1"/>
</dbReference>
<evidence type="ECO:0000313" key="4">
    <source>
        <dbReference type="EMBL" id="CAI8013705.1"/>
    </source>
</evidence>
<dbReference type="PANTHER" id="PTHR48007">
    <property type="entry name" value="LEUCINE-RICH REPEAT RECEPTOR-LIKE PROTEIN KINASE PXC1"/>
    <property type="match status" value="1"/>
</dbReference>
<feature type="compositionally biased region" description="Polar residues" evidence="2">
    <location>
        <begin position="436"/>
        <end position="459"/>
    </location>
</feature>
<feature type="region of interest" description="Disordered" evidence="2">
    <location>
        <begin position="371"/>
        <end position="478"/>
    </location>
</feature>
<dbReference type="PROSITE" id="PS00107">
    <property type="entry name" value="PROTEIN_KINASE_ATP"/>
    <property type="match status" value="1"/>
</dbReference>
<dbReference type="SUPFAM" id="SSF56112">
    <property type="entry name" value="Protein kinase-like (PK-like)"/>
    <property type="match status" value="1"/>
</dbReference>
<dbReference type="InterPro" id="IPR046959">
    <property type="entry name" value="PRK1-6/SRF4-like"/>
</dbReference>
<dbReference type="Proteomes" id="UP001174909">
    <property type="component" value="Unassembled WGS sequence"/>
</dbReference>
<feature type="compositionally biased region" description="Polar residues" evidence="2">
    <location>
        <begin position="371"/>
        <end position="398"/>
    </location>
</feature>